<organism evidence="1">
    <name type="scientific">Lepeophtheirus salmonis</name>
    <name type="common">Salmon louse</name>
    <name type="synonym">Caligus salmonis</name>
    <dbReference type="NCBI Taxonomy" id="72036"/>
    <lineage>
        <taxon>Eukaryota</taxon>
        <taxon>Metazoa</taxon>
        <taxon>Ecdysozoa</taxon>
        <taxon>Arthropoda</taxon>
        <taxon>Crustacea</taxon>
        <taxon>Multicrustacea</taxon>
        <taxon>Hexanauplia</taxon>
        <taxon>Copepoda</taxon>
        <taxon>Siphonostomatoida</taxon>
        <taxon>Caligidae</taxon>
        <taxon>Lepeophtheirus</taxon>
    </lineage>
</organism>
<sequence length="119" mass="13794">MVPNGFLANLQYLGIGLRTQMAVQLNDFHYLFYIFDIHITTTESFWNHRFSVGFDTDWVDQQHHWPPASSFYIGGCNTQECVELSLFLLPFSNAVTHTCFNKHKTVNELFLKCTLNLSV</sequence>
<protein>
    <submittedName>
        <fullName evidence="1">Uncharacterized protein</fullName>
    </submittedName>
</protein>
<name>A0A0K2T3C6_LEPSM</name>
<reference evidence="1" key="1">
    <citation type="submission" date="2014-05" db="EMBL/GenBank/DDBJ databases">
        <authorList>
            <person name="Chronopoulou M."/>
        </authorList>
    </citation>
    <scope>NUCLEOTIDE SEQUENCE</scope>
    <source>
        <tissue evidence="1">Whole organism</tissue>
    </source>
</reference>
<evidence type="ECO:0000313" key="1">
    <source>
        <dbReference type="EMBL" id="CDW20579.1"/>
    </source>
</evidence>
<dbReference type="AlphaFoldDB" id="A0A0K2T3C6"/>
<dbReference type="EMBL" id="HACA01003218">
    <property type="protein sequence ID" value="CDW20579.1"/>
    <property type="molecule type" value="Transcribed_RNA"/>
</dbReference>
<accession>A0A0K2T3C6</accession>
<proteinExistence type="predicted"/>